<comment type="caution">
    <text evidence="3">The sequence shown here is derived from an EMBL/GenBank/DDBJ whole genome shotgun (WGS) entry which is preliminary data.</text>
</comment>
<proteinExistence type="predicted"/>
<dbReference type="PANTHER" id="PTHR24070">
    <property type="entry name" value="RAS, DI-RAS, AND RHEB FAMILY MEMBERS OF SMALL GTPASE SUPERFAMILY"/>
    <property type="match status" value="1"/>
</dbReference>
<dbReference type="SUPFAM" id="SSF52540">
    <property type="entry name" value="P-loop containing nucleoside triphosphate hydrolases"/>
    <property type="match status" value="1"/>
</dbReference>
<dbReference type="SMART" id="SM00174">
    <property type="entry name" value="RHO"/>
    <property type="match status" value="1"/>
</dbReference>
<dbReference type="GO" id="GO:0003924">
    <property type="term" value="F:GTPase activity"/>
    <property type="evidence" value="ECO:0007669"/>
    <property type="project" value="InterPro"/>
</dbReference>
<keyword evidence="1" id="KW-0547">Nucleotide-binding</keyword>
<keyword evidence="2" id="KW-0342">GTP-binding</keyword>
<dbReference type="AlphaFoldDB" id="A0AAV5WF04"/>
<evidence type="ECO:0000256" key="1">
    <source>
        <dbReference type="ARBA" id="ARBA00022741"/>
    </source>
</evidence>
<dbReference type="GO" id="GO:0005525">
    <property type="term" value="F:GTP binding"/>
    <property type="evidence" value="ECO:0007669"/>
    <property type="project" value="UniProtKB-KW"/>
</dbReference>
<reference evidence="3" key="1">
    <citation type="submission" date="2023-10" db="EMBL/GenBank/DDBJ databases">
        <title>Genome assembly of Pristionchus species.</title>
        <authorList>
            <person name="Yoshida K."/>
            <person name="Sommer R.J."/>
        </authorList>
    </citation>
    <scope>NUCLEOTIDE SEQUENCE</scope>
    <source>
        <strain evidence="3">RS5133</strain>
    </source>
</reference>
<dbReference type="InterPro" id="IPR027417">
    <property type="entry name" value="P-loop_NTPase"/>
</dbReference>
<organism evidence="3 4">
    <name type="scientific">Pristionchus fissidentatus</name>
    <dbReference type="NCBI Taxonomy" id="1538716"/>
    <lineage>
        <taxon>Eukaryota</taxon>
        <taxon>Metazoa</taxon>
        <taxon>Ecdysozoa</taxon>
        <taxon>Nematoda</taxon>
        <taxon>Chromadorea</taxon>
        <taxon>Rhabditida</taxon>
        <taxon>Rhabditina</taxon>
        <taxon>Diplogasteromorpha</taxon>
        <taxon>Diplogasteroidea</taxon>
        <taxon>Neodiplogasteridae</taxon>
        <taxon>Pristionchus</taxon>
    </lineage>
</organism>
<dbReference type="Pfam" id="PF00071">
    <property type="entry name" value="Ras"/>
    <property type="match status" value="1"/>
</dbReference>
<keyword evidence="4" id="KW-1185">Reference proteome</keyword>
<dbReference type="EMBL" id="BTSY01000005">
    <property type="protein sequence ID" value="GMT28389.1"/>
    <property type="molecule type" value="Genomic_DNA"/>
</dbReference>
<dbReference type="NCBIfam" id="TIGR00231">
    <property type="entry name" value="small_GTP"/>
    <property type="match status" value="1"/>
</dbReference>
<sequence length="197" mass="22676">GKTAIVSQFLWNEFVRDYRPTVEEFNWIEYDLGENIRMLLQVIDSGGSRDFLAMRHLYIRTGNAFLVVFSVDNEVSAEEAKKIIDEIREIRSDVPIILIANKIDLYGDEGEWRVKGMASFARSMSIPLVKMSASDAQDVDDLFEKFFNYLSPFAPLNRDLLKKRRQSMPVVTPSSLSIDPSDLEKIQRKHRGHCSIQ</sequence>
<evidence type="ECO:0008006" key="5">
    <source>
        <dbReference type="Google" id="ProtNLM"/>
    </source>
</evidence>
<protein>
    <recommendedName>
        <fullName evidence="5">ADP ribosylation factor</fullName>
    </recommendedName>
</protein>
<dbReference type="GO" id="GO:0007165">
    <property type="term" value="P:signal transduction"/>
    <property type="evidence" value="ECO:0007669"/>
    <property type="project" value="InterPro"/>
</dbReference>
<dbReference type="InterPro" id="IPR020849">
    <property type="entry name" value="Small_GTPase_Ras-type"/>
</dbReference>
<dbReference type="SMART" id="SM00173">
    <property type="entry name" value="RAS"/>
    <property type="match status" value="1"/>
</dbReference>
<dbReference type="InterPro" id="IPR001806">
    <property type="entry name" value="Small_GTPase"/>
</dbReference>
<evidence type="ECO:0000256" key="2">
    <source>
        <dbReference type="ARBA" id="ARBA00023134"/>
    </source>
</evidence>
<name>A0AAV5WF04_9BILA</name>
<evidence type="ECO:0000313" key="4">
    <source>
        <dbReference type="Proteomes" id="UP001432322"/>
    </source>
</evidence>
<dbReference type="Proteomes" id="UP001432322">
    <property type="component" value="Unassembled WGS sequence"/>
</dbReference>
<dbReference type="SMART" id="SM00175">
    <property type="entry name" value="RAB"/>
    <property type="match status" value="1"/>
</dbReference>
<dbReference type="InterPro" id="IPR005225">
    <property type="entry name" value="Small_GTP-bd"/>
</dbReference>
<gene>
    <name evidence="3" type="ORF">PFISCL1PPCAC_19686</name>
</gene>
<dbReference type="GO" id="GO:0016020">
    <property type="term" value="C:membrane"/>
    <property type="evidence" value="ECO:0007669"/>
    <property type="project" value="InterPro"/>
</dbReference>
<feature type="non-terminal residue" evidence="3">
    <location>
        <position position="1"/>
    </location>
</feature>
<evidence type="ECO:0000313" key="3">
    <source>
        <dbReference type="EMBL" id="GMT28389.1"/>
    </source>
</evidence>
<dbReference type="PRINTS" id="PR00449">
    <property type="entry name" value="RASTRNSFRMNG"/>
</dbReference>
<dbReference type="PROSITE" id="PS51421">
    <property type="entry name" value="RAS"/>
    <property type="match status" value="1"/>
</dbReference>
<dbReference type="Gene3D" id="3.40.50.300">
    <property type="entry name" value="P-loop containing nucleotide triphosphate hydrolases"/>
    <property type="match status" value="1"/>
</dbReference>
<dbReference type="PROSITE" id="PS51419">
    <property type="entry name" value="RAB"/>
    <property type="match status" value="1"/>
</dbReference>
<accession>A0AAV5WF04</accession>